<sequence>MASEFSARFDNAVAEERYDQVAIHKNIWEEQGENAIVNVRGKLIPADAAAINETVDLPNNQPSIYELMTTIKDIDYNSIKDSLCLPNTEWNITGKNPSTVSRPILLLEAKLWNTIVKQNLMPTSHNQTMDRKRLVLIHSIIFGTKFNVGEVIAQELSEACKNDKGILTFPCLISALCRRHGVPTYNNDKYTVFRTGWDRKHYLKKMDVADAIPIQVAMPTPAQLEHTEAATLAAATQEEPAGSEPTTPPAAPQGSPSATSAAQGSFVVAPTPPAPPADPQTSPAHSTETPLLYILQLRSQIQRIEARQIEFIAESKVFQTTLLQILYKNFPTAKFPPAQHTPPTAPADANSTATPSCIRTMHPLSLGEYCPNFDNYIL</sequence>
<evidence type="ECO:0000256" key="1">
    <source>
        <dbReference type="SAM" id="MobiDB-lite"/>
    </source>
</evidence>
<proteinExistence type="predicted"/>
<feature type="domain" description="Putative plant transposon protein" evidence="2">
    <location>
        <begin position="32"/>
        <end position="183"/>
    </location>
</feature>
<dbReference type="Pfam" id="PF20167">
    <property type="entry name" value="Transposase_32"/>
    <property type="match status" value="1"/>
</dbReference>
<feature type="compositionally biased region" description="Polar residues" evidence="1">
    <location>
        <begin position="254"/>
        <end position="263"/>
    </location>
</feature>
<feature type="region of interest" description="Disordered" evidence="1">
    <location>
        <begin position="233"/>
        <end position="287"/>
    </location>
</feature>
<protein>
    <recommendedName>
        <fullName evidence="2">Putative plant transposon protein domain-containing protein</fullName>
    </recommendedName>
</protein>
<name>A0ABR2FD58_9ROSI</name>
<reference evidence="3 4" key="1">
    <citation type="journal article" date="2024" name="G3 (Bethesda)">
        <title>Genome assembly of Hibiscus sabdariffa L. provides insights into metabolisms of medicinal natural products.</title>
        <authorList>
            <person name="Kim T."/>
        </authorList>
    </citation>
    <scope>NUCLEOTIDE SEQUENCE [LARGE SCALE GENOMIC DNA]</scope>
    <source>
        <strain evidence="3">TK-2024</strain>
        <tissue evidence="3">Old leaves</tissue>
    </source>
</reference>
<comment type="caution">
    <text evidence="3">The sequence shown here is derived from an EMBL/GenBank/DDBJ whole genome shotgun (WGS) entry which is preliminary data.</text>
</comment>
<gene>
    <name evidence="3" type="ORF">V6N12_069156</name>
</gene>
<dbReference type="InterPro" id="IPR046796">
    <property type="entry name" value="Transposase_32_dom"/>
</dbReference>
<dbReference type="EMBL" id="JBBPBM010000006">
    <property type="protein sequence ID" value="KAK8578812.1"/>
    <property type="molecule type" value="Genomic_DNA"/>
</dbReference>
<accession>A0ABR2FD58</accession>
<evidence type="ECO:0000313" key="4">
    <source>
        <dbReference type="Proteomes" id="UP001472677"/>
    </source>
</evidence>
<evidence type="ECO:0000259" key="2">
    <source>
        <dbReference type="Pfam" id="PF20167"/>
    </source>
</evidence>
<evidence type="ECO:0000313" key="3">
    <source>
        <dbReference type="EMBL" id="KAK8578812.1"/>
    </source>
</evidence>
<keyword evidence="4" id="KW-1185">Reference proteome</keyword>
<organism evidence="3 4">
    <name type="scientific">Hibiscus sabdariffa</name>
    <name type="common">roselle</name>
    <dbReference type="NCBI Taxonomy" id="183260"/>
    <lineage>
        <taxon>Eukaryota</taxon>
        <taxon>Viridiplantae</taxon>
        <taxon>Streptophyta</taxon>
        <taxon>Embryophyta</taxon>
        <taxon>Tracheophyta</taxon>
        <taxon>Spermatophyta</taxon>
        <taxon>Magnoliopsida</taxon>
        <taxon>eudicotyledons</taxon>
        <taxon>Gunneridae</taxon>
        <taxon>Pentapetalae</taxon>
        <taxon>rosids</taxon>
        <taxon>malvids</taxon>
        <taxon>Malvales</taxon>
        <taxon>Malvaceae</taxon>
        <taxon>Malvoideae</taxon>
        <taxon>Hibiscus</taxon>
    </lineage>
</organism>
<dbReference type="Proteomes" id="UP001472677">
    <property type="component" value="Unassembled WGS sequence"/>
</dbReference>